<feature type="region of interest" description="Disordered" evidence="1">
    <location>
        <begin position="66"/>
        <end position="159"/>
    </location>
</feature>
<feature type="region of interest" description="Disordered" evidence="1">
    <location>
        <begin position="1"/>
        <end position="32"/>
    </location>
</feature>
<protein>
    <submittedName>
        <fullName evidence="2">Uncharacterized protein</fullName>
    </submittedName>
</protein>
<dbReference type="Gramene" id="GBG87688">
    <property type="protein sequence ID" value="GBG87688"/>
    <property type="gene ID" value="CBR_g45842"/>
</dbReference>
<feature type="compositionally biased region" description="Basic and acidic residues" evidence="1">
    <location>
        <begin position="141"/>
        <end position="152"/>
    </location>
</feature>
<accession>A0A388LZD9</accession>
<dbReference type="OrthoDB" id="1735564at2759"/>
<keyword evidence="3" id="KW-1185">Reference proteome</keyword>
<comment type="caution">
    <text evidence="2">The sequence shown here is derived from an EMBL/GenBank/DDBJ whole genome shotgun (WGS) entry which is preliminary data.</text>
</comment>
<evidence type="ECO:0000256" key="1">
    <source>
        <dbReference type="SAM" id="MobiDB-lite"/>
    </source>
</evidence>
<feature type="compositionally biased region" description="Polar residues" evidence="1">
    <location>
        <begin position="1"/>
        <end position="13"/>
    </location>
</feature>
<organism evidence="2 3">
    <name type="scientific">Chara braunii</name>
    <name type="common">Braun's stonewort</name>
    <dbReference type="NCBI Taxonomy" id="69332"/>
    <lineage>
        <taxon>Eukaryota</taxon>
        <taxon>Viridiplantae</taxon>
        <taxon>Streptophyta</taxon>
        <taxon>Charophyceae</taxon>
        <taxon>Charales</taxon>
        <taxon>Characeae</taxon>
        <taxon>Chara</taxon>
    </lineage>
</organism>
<proteinExistence type="predicted"/>
<dbReference type="PANTHER" id="PTHR37173">
    <property type="entry name" value="HYDROXYPROLINE-RICH GLYCOPROTEIN FAMILY PROTEIN"/>
    <property type="match status" value="1"/>
</dbReference>
<reference evidence="2 3" key="1">
    <citation type="journal article" date="2018" name="Cell">
        <title>The Chara Genome: Secondary Complexity and Implications for Plant Terrestrialization.</title>
        <authorList>
            <person name="Nishiyama T."/>
            <person name="Sakayama H."/>
            <person name="Vries J.D."/>
            <person name="Buschmann H."/>
            <person name="Saint-Marcoux D."/>
            <person name="Ullrich K.K."/>
            <person name="Haas F.B."/>
            <person name="Vanderstraeten L."/>
            <person name="Becker D."/>
            <person name="Lang D."/>
            <person name="Vosolsobe S."/>
            <person name="Rombauts S."/>
            <person name="Wilhelmsson P.K.I."/>
            <person name="Janitza P."/>
            <person name="Kern R."/>
            <person name="Heyl A."/>
            <person name="Rumpler F."/>
            <person name="Villalobos L.I.A.C."/>
            <person name="Clay J.M."/>
            <person name="Skokan R."/>
            <person name="Toyoda A."/>
            <person name="Suzuki Y."/>
            <person name="Kagoshima H."/>
            <person name="Schijlen E."/>
            <person name="Tajeshwar N."/>
            <person name="Catarino B."/>
            <person name="Hetherington A.J."/>
            <person name="Saltykova A."/>
            <person name="Bonnot C."/>
            <person name="Breuninger H."/>
            <person name="Symeonidi A."/>
            <person name="Radhakrishnan G.V."/>
            <person name="Van Nieuwerburgh F."/>
            <person name="Deforce D."/>
            <person name="Chang C."/>
            <person name="Karol K.G."/>
            <person name="Hedrich R."/>
            <person name="Ulvskov P."/>
            <person name="Glockner G."/>
            <person name="Delwiche C.F."/>
            <person name="Petrasek J."/>
            <person name="Van de Peer Y."/>
            <person name="Friml J."/>
            <person name="Beilby M."/>
            <person name="Dolan L."/>
            <person name="Kohara Y."/>
            <person name="Sugano S."/>
            <person name="Fujiyama A."/>
            <person name="Delaux P.-M."/>
            <person name="Quint M."/>
            <person name="TheiBen G."/>
            <person name="Hagemann M."/>
            <person name="Harholt J."/>
            <person name="Dunand C."/>
            <person name="Zachgo S."/>
            <person name="Langdale J."/>
            <person name="Maumus F."/>
            <person name="Straeten D.V.D."/>
            <person name="Gould S.B."/>
            <person name="Rensing S.A."/>
        </authorList>
    </citation>
    <scope>NUCLEOTIDE SEQUENCE [LARGE SCALE GENOMIC DNA]</scope>
    <source>
        <strain evidence="2 3">S276</strain>
    </source>
</reference>
<dbReference type="EMBL" id="BFEA01000627">
    <property type="protein sequence ID" value="GBG87688.1"/>
    <property type="molecule type" value="Genomic_DNA"/>
</dbReference>
<sequence>MASVTTNTCNLASSPAPVPRDGGNLRPPASDPVVVRITDRKVTLMSETDPTSLYALCRRWVRNDRPKSKDDLLPRNGPPIRLPNPLAVSECDEKVSESSDKKDTSDGCSAATPPAAAPPPPLPLPPTADREGEGEEAANNNDKDGEGSKKKDDDDDKDCCDAAAAATDADAADGAADSVAEKDIEKMSGKELFALHRPHFVNVRKRFISDRQRRVKRYKPRLALLLPSNDSEAARSDGVVHSGS</sequence>
<name>A0A388LZD9_CHABU</name>
<feature type="compositionally biased region" description="Basic and acidic residues" evidence="1">
    <location>
        <begin position="91"/>
        <end position="105"/>
    </location>
</feature>
<evidence type="ECO:0000313" key="3">
    <source>
        <dbReference type="Proteomes" id="UP000265515"/>
    </source>
</evidence>
<dbReference type="Proteomes" id="UP000265515">
    <property type="component" value="Unassembled WGS sequence"/>
</dbReference>
<feature type="compositionally biased region" description="Pro residues" evidence="1">
    <location>
        <begin position="115"/>
        <end position="126"/>
    </location>
</feature>
<dbReference type="GO" id="GO:0017053">
    <property type="term" value="C:transcription repressor complex"/>
    <property type="evidence" value="ECO:0007669"/>
    <property type="project" value="InterPro"/>
</dbReference>
<dbReference type="AlphaFoldDB" id="A0A388LZD9"/>
<evidence type="ECO:0000313" key="2">
    <source>
        <dbReference type="EMBL" id="GBG87688.1"/>
    </source>
</evidence>
<dbReference type="OMA" id="VRNDRPK"/>
<dbReference type="InterPro" id="IPR028226">
    <property type="entry name" value="LIN37"/>
</dbReference>
<dbReference type="Pfam" id="PF15306">
    <property type="entry name" value="LIN37"/>
    <property type="match status" value="1"/>
</dbReference>
<gene>
    <name evidence="2" type="ORF">CBR_g45842</name>
</gene>
<dbReference type="PANTHER" id="PTHR37173:SF1">
    <property type="entry name" value="PROLINE-RICH FAMILY PROTEIN"/>
    <property type="match status" value="1"/>
</dbReference>